<evidence type="ECO:0000259" key="1">
    <source>
        <dbReference type="Pfam" id="PF01909"/>
    </source>
</evidence>
<proteinExistence type="predicted"/>
<dbReference type="CDD" id="cd05403">
    <property type="entry name" value="NT_KNTase_like"/>
    <property type="match status" value="1"/>
</dbReference>
<dbReference type="EMBL" id="MT631181">
    <property type="protein sequence ID" value="QNO46284.1"/>
    <property type="molecule type" value="Genomic_DNA"/>
</dbReference>
<sequence length="116" mass="13055">MTDIHFKKPLTSDPIKDIIKELKSGLEKKYGSQLKSILLFGSYARGEETEDSDIDIAVILEDFDHACTEIERTGDIVSSLSLKFDTLISLVPIKEKDWLERKTTLISNIKRDGVVG</sequence>
<dbReference type="InterPro" id="IPR043519">
    <property type="entry name" value="NT_sf"/>
</dbReference>
<feature type="domain" description="Polymerase nucleotidyl transferase" evidence="1">
    <location>
        <begin position="19"/>
        <end position="105"/>
    </location>
</feature>
<dbReference type="SUPFAM" id="SSF81301">
    <property type="entry name" value="Nucleotidyltransferase"/>
    <property type="match status" value="1"/>
</dbReference>
<reference evidence="2" key="1">
    <citation type="submission" date="2020-06" db="EMBL/GenBank/DDBJ databases">
        <title>Unique genomic features of the anaerobic methanotrophic archaea.</title>
        <authorList>
            <person name="Chadwick G.L."/>
            <person name="Skennerton C.T."/>
            <person name="Laso-Perez R."/>
            <person name="Leu A.O."/>
            <person name="Speth D.R."/>
            <person name="Yu H."/>
            <person name="Morgan-Lang C."/>
            <person name="Hatzenpichler R."/>
            <person name="Goudeau D."/>
            <person name="Malmstrom R."/>
            <person name="Brazelton W.J."/>
            <person name="Woyke T."/>
            <person name="Hallam S.J."/>
            <person name="Tyson G.W."/>
            <person name="Wegener G."/>
            <person name="Boetius A."/>
            <person name="Orphan V."/>
        </authorList>
    </citation>
    <scope>NUCLEOTIDE SEQUENCE</scope>
</reference>
<gene>
    <name evidence="2" type="ORF">IAMNGHCI_00003</name>
</gene>
<organism evidence="2">
    <name type="scientific">Candidatus Methanogaster sp. ANME-2c ERB4</name>
    <dbReference type="NCBI Taxonomy" id="2759911"/>
    <lineage>
        <taxon>Archaea</taxon>
        <taxon>Methanobacteriati</taxon>
        <taxon>Methanobacteriota</taxon>
        <taxon>Stenosarchaea group</taxon>
        <taxon>Methanomicrobia</taxon>
        <taxon>Methanosarcinales</taxon>
        <taxon>ANME-2 cluster</taxon>
        <taxon>Candidatus Methanogasteraceae</taxon>
        <taxon>Candidatus Methanogaster</taxon>
    </lineage>
</organism>
<protein>
    <recommendedName>
        <fullName evidence="1">Polymerase nucleotidyl transferase domain-containing protein</fullName>
    </recommendedName>
</protein>
<dbReference type="Gene3D" id="3.30.460.10">
    <property type="entry name" value="Beta Polymerase, domain 2"/>
    <property type="match status" value="1"/>
</dbReference>
<name>A0A7G9YE50_9EURY</name>
<accession>A0A7G9YE50</accession>
<dbReference type="InterPro" id="IPR052548">
    <property type="entry name" value="Type_VII_TA_antitoxin"/>
</dbReference>
<dbReference type="AlphaFoldDB" id="A0A7G9YE50"/>
<dbReference type="InterPro" id="IPR002934">
    <property type="entry name" value="Polymerase_NTP_transf_dom"/>
</dbReference>
<evidence type="ECO:0000313" key="2">
    <source>
        <dbReference type="EMBL" id="QNO46284.1"/>
    </source>
</evidence>
<dbReference type="PANTHER" id="PTHR33933">
    <property type="entry name" value="NUCLEOTIDYLTRANSFERASE"/>
    <property type="match status" value="1"/>
</dbReference>
<dbReference type="PANTHER" id="PTHR33933:SF1">
    <property type="entry name" value="PROTEIN ADENYLYLTRANSFERASE MNTA-RELATED"/>
    <property type="match status" value="1"/>
</dbReference>
<dbReference type="Pfam" id="PF01909">
    <property type="entry name" value="NTP_transf_2"/>
    <property type="match status" value="1"/>
</dbReference>
<dbReference type="GO" id="GO:0016779">
    <property type="term" value="F:nucleotidyltransferase activity"/>
    <property type="evidence" value="ECO:0007669"/>
    <property type="project" value="InterPro"/>
</dbReference>